<dbReference type="PANTHER" id="PTHR43283">
    <property type="entry name" value="BETA-LACTAMASE-RELATED"/>
    <property type="match status" value="1"/>
</dbReference>
<evidence type="ECO:0000259" key="2">
    <source>
        <dbReference type="Pfam" id="PF00144"/>
    </source>
</evidence>
<dbReference type="PANTHER" id="PTHR43283:SF11">
    <property type="entry name" value="BETA-LACTAMASE-RELATED DOMAIN-CONTAINING PROTEIN"/>
    <property type="match status" value="1"/>
</dbReference>
<evidence type="ECO:0000313" key="4">
    <source>
        <dbReference type="Proteomes" id="UP000260790"/>
    </source>
</evidence>
<reference evidence="3 4" key="1">
    <citation type="submission" date="2018-08" db="EMBL/GenBank/DDBJ databases">
        <title>A genome reference for cultivated species of the human gut microbiota.</title>
        <authorList>
            <person name="Zou Y."/>
            <person name="Xue W."/>
            <person name="Luo G."/>
        </authorList>
    </citation>
    <scope>NUCLEOTIDE SEQUENCE [LARGE SCALE GENOMIC DNA]</scope>
    <source>
        <strain evidence="3 4">TF10-9AT</strain>
    </source>
</reference>
<dbReference type="Proteomes" id="UP000260790">
    <property type="component" value="Unassembled WGS sequence"/>
</dbReference>
<dbReference type="InterPro" id="IPR001466">
    <property type="entry name" value="Beta-lactam-related"/>
</dbReference>
<keyword evidence="1 3" id="KW-0378">Hydrolase</keyword>
<sequence length="337" mass="38157">MKRLINEKTTSLIHKLAEEGIVPGVSYAMIKDGYVQSEVFGMEQVVPFKKKLTYGRLYDVASLTKVIGTTTLILHLQEIGKLTVDDRVCDYLEKFSDKRVTLRHLLTHTSALTGYIKNRNELSATELMDALYTLKVGDWFEKKVVYADIGPILLGQIIEKIYGMPVQDAIEQEVLKPLGLKESTFIPSSDKCVPTEYTEKRGLIQGVVHDPKAFILGKHCGSAGLFMSLNDLIRFSNWMLENDPHKPVVSDATIRSLFQDHTPNGHLGRSLGWDLRFSYDGTPCLYHTGFTGTFILIDKKRQSALIVLTNRVHPTSDNQKFLDCRDKIIECYLKENQ</sequence>
<evidence type="ECO:0000313" key="3">
    <source>
        <dbReference type="EMBL" id="RGK47594.1"/>
    </source>
</evidence>
<dbReference type="InterPro" id="IPR012338">
    <property type="entry name" value="Beta-lactam/transpept-like"/>
</dbReference>
<dbReference type="AlphaFoldDB" id="A0A3E4MDC9"/>
<accession>A0A3E4MDC9</accession>
<dbReference type="GO" id="GO:0016787">
    <property type="term" value="F:hydrolase activity"/>
    <property type="evidence" value="ECO:0007669"/>
    <property type="project" value="UniProtKB-KW"/>
</dbReference>
<dbReference type="InterPro" id="IPR050789">
    <property type="entry name" value="Diverse_Enzym_Activities"/>
</dbReference>
<evidence type="ECO:0000256" key="1">
    <source>
        <dbReference type="ARBA" id="ARBA00022801"/>
    </source>
</evidence>
<feature type="domain" description="Beta-lactamase-related" evidence="2">
    <location>
        <begin position="12"/>
        <end position="318"/>
    </location>
</feature>
<dbReference type="EMBL" id="QSQR01000002">
    <property type="protein sequence ID" value="RGK47594.1"/>
    <property type="molecule type" value="Genomic_DNA"/>
</dbReference>
<organism evidence="3 4">
    <name type="scientific">Ligilactobacillus ruminis</name>
    <dbReference type="NCBI Taxonomy" id="1623"/>
    <lineage>
        <taxon>Bacteria</taxon>
        <taxon>Bacillati</taxon>
        <taxon>Bacillota</taxon>
        <taxon>Bacilli</taxon>
        <taxon>Lactobacillales</taxon>
        <taxon>Lactobacillaceae</taxon>
        <taxon>Ligilactobacillus</taxon>
    </lineage>
</organism>
<proteinExistence type="predicted"/>
<comment type="caution">
    <text evidence="3">The sequence shown here is derived from an EMBL/GenBank/DDBJ whole genome shotgun (WGS) entry which is preliminary data.</text>
</comment>
<gene>
    <name evidence="3" type="ORF">DXD09_02665</name>
</gene>
<name>A0A3E4MDC9_9LACO</name>
<protein>
    <submittedName>
        <fullName evidence="3">Class A beta-lactamase-related serine hydrolase</fullName>
    </submittedName>
</protein>
<dbReference type="Pfam" id="PF00144">
    <property type="entry name" value="Beta-lactamase"/>
    <property type="match status" value="1"/>
</dbReference>
<dbReference type="Gene3D" id="3.40.710.10">
    <property type="entry name" value="DD-peptidase/beta-lactamase superfamily"/>
    <property type="match status" value="1"/>
</dbReference>
<dbReference type="SUPFAM" id="SSF56601">
    <property type="entry name" value="beta-lactamase/transpeptidase-like"/>
    <property type="match status" value="1"/>
</dbReference>